<comment type="caution">
    <text evidence="2">The sequence shown here is derived from an EMBL/GenBank/DDBJ whole genome shotgun (WGS) entry which is preliminary data.</text>
</comment>
<dbReference type="SUPFAM" id="SSF51905">
    <property type="entry name" value="FAD/NAD(P)-binding domain"/>
    <property type="match status" value="1"/>
</dbReference>
<dbReference type="EMBL" id="QLLN01000013">
    <property type="protein sequence ID" value="RAJ04810.1"/>
    <property type="molecule type" value="Genomic_DNA"/>
</dbReference>
<protein>
    <submittedName>
        <fullName evidence="2">Pyridine nucleotide-disulfide oxidoreductase</fullName>
    </submittedName>
</protein>
<evidence type="ECO:0000313" key="3">
    <source>
        <dbReference type="Proteomes" id="UP000249696"/>
    </source>
</evidence>
<dbReference type="AlphaFoldDB" id="A0A327QKI8"/>
<dbReference type="InterPro" id="IPR050982">
    <property type="entry name" value="Auxin_biosynth/cation_transpt"/>
</dbReference>
<sequence length="439" mass="48152">MNNHDLPVAIIGGGPVGLSAAAHLKKSNQPFILFETGSQIGANILKWGHVRLFSPWEYNIDKAAETLLREAQLPIPNKADVPYGKEIIENYLKPLANLPGIKEHINLNSKVIAIGRSGLDKMKDAKREELPFSIQVIENGKFKLYEAKAVIDASGTWQSPNPVGSGGIFALGEVDNRAQIYYGMPDINEADEDKYANKTTLVVGGGHSAIGTILALNDLIHKYPKTKIHWVLRKKQVSDVYGGQEADKFKARGALGIQIEKLVNSGAIEIHTPVYIHEIEKNKDQLVIKGLKHKDNFVLEGIDEIISNTGSRPDFNFLREIRFDSDSALESVPKLANLIDPNIHSCGTVRPHGEAELRQKEKGFYIVGMKSYGRAPTFLMTTGYEQIRSIVAFLNGNFESAKRVELNLPETGVCSSGINTAIKEAEVKLKSSCAASCGV</sequence>
<dbReference type="RefSeq" id="WP_111625625.1">
    <property type="nucleotide sequence ID" value="NZ_QLLN01000013.1"/>
</dbReference>
<keyword evidence="3" id="KW-1185">Reference proteome</keyword>
<keyword evidence="1" id="KW-0560">Oxidoreductase</keyword>
<dbReference type="Pfam" id="PF13738">
    <property type="entry name" value="Pyr_redox_3"/>
    <property type="match status" value="1"/>
</dbReference>
<organism evidence="2 3">
    <name type="scientific">Arenibacter echinorum</name>
    <dbReference type="NCBI Taxonomy" id="440515"/>
    <lineage>
        <taxon>Bacteria</taxon>
        <taxon>Pseudomonadati</taxon>
        <taxon>Bacteroidota</taxon>
        <taxon>Flavobacteriia</taxon>
        <taxon>Flavobacteriales</taxon>
        <taxon>Flavobacteriaceae</taxon>
        <taxon>Arenibacter</taxon>
    </lineage>
</organism>
<evidence type="ECO:0000313" key="2">
    <source>
        <dbReference type="EMBL" id="RAJ04810.1"/>
    </source>
</evidence>
<dbReference type="GO" id="GO:0004497">
    <property type="term" value="F:monooxygenase activity"/>
    <property type="evidence" value="ECO:0007669"/>
    <property type="project" value="TreeGrafter"/>
</dbReference>
<dbReference type="Proteomes" id="UP000249696">
    <property type="component" value="Unassembled WGS sequence"/>
</dbReference>
<name>A0A327QKI8_9FLAO</name>
<evidence type="ECO:0000256" key="1">
    <source>
        <dbReference type="ARBA" id="ARBA00023002"/>
    </source>
</evidence>
<dbReference type="Gene3D" id="3.50.50.60">
    <property type="entry name" value="FAD/NAD(P)-binding domain"/>
    <property type="match status" value="1"/>
</dbReference>
<accession>A0A327QKI8</accession>
<dbReference type="OrthoDB" id="9778740at2"/>
<proteinExistence type="predicted"/>
<dbReference type="PANTHER" id="PTHR43539:SF78">
    <property type="entry name" value="FLAVIN-CONTAINING MONOOXYGENASE"/>
    <property type="match status" value="1"/>
</dbReference>
<dbReference type="InterPro" id="IPR036188">
    <property type="entry name" value="FAD/NAD-bd_sf"/>
</dbReference>
<reference evidence="2 3" key="1">
    <citation type="submission" date="2018-06" db="EMBL/GenBank/DDBJ databases">
        <title>Genomic Encyclopedia of Archaeal and Bacterial Type Strains, Phase II (KMG-II): from individual species to whole genera.</title>
        <authorList>
            <person name="Goeker M."/>
        </authorList>
    </citation>
    <scope>NUCLEOTIDE SEQUENCE [LARGE SCALE GENOMIC DNA]</scope>
    <source>
        <strain evidence="2 3">DSM 23522</strain>
    </source>
</reference>
<dbReference type="PRINTS" id="PR00368">
    <property type="entry name" value="FADPNR"/>
</dbReference>
<dbReference type="GO" id="GO:0050660">
    <property type="term" value="F:flavin adenine dinucleotide binding"/>
    <property type="evidence" value="ECO:0007669"/>
    <property type="project" value="TreeGrafter"/>
</dbReference>
<gene>
    <name evidence="2" type="ORF">LV92_04329</name>
</gene>
<dbReference type="PANTHER" id="PTHR43539">
    <property type="entry name" value="FLAVIN-BINDING MONOOXYGENASE-LIKE PROTEIN (AFU_ORTHOLOGUE AFUA_4G09220)"/>
    <property type="match status" value="1"/>
</dbReference>